<evidence type="ECO:0000313" key="1">
    <source>
        <dbReference type="EMBL" id="CAF4173911.1"/>
    </source>
</evidence>
<dbReference type="AlphaFoldDB" id="A0A8S2RQ46"/>
<evidence type="ECO:0000313" key="2">
    <source>
        <dbReference type="Proteomes" id="UP000681967"/>
    </source>
</evidence>
<comment type="caution">
    <text evidence="1">The sequence shown here is derived from an EMBL/GenBank/DDBJ whole genome shotgun (WGS) entry which is preliminary data.</text>
</comment>
<dbReference type="PANTHER" id="PTHR45737">
    <property type="entry name" value="VON WILLEBRAND FACTOR A DOMAIN-CONTAINING PROTEIN 5A"/>
    <property type="match status" value="1"/>
</dbReference>
<dbReference type="Proteomes" id="UP000681967">
    <property type="component" value="Unassembled WGS sequence"/>
</dbReference>
<proteinExistence type="predicted"/>
<sequence>MINVGGIPPSKECIITIAYVSELELASESTIRFVVPTAIAPRYDPGKGSISSSANVNYSYVHSTLYTIAFNCRIENIGQQITRINSTSHPIEV</sequence>
<organism evidence="1 2">
    <name type="scientific">Rotaria magnacalcarata</name>
    <dbReference type="NCBI Taxonomy" id="392030"/>
    <lineage>
        <taxon>Eukaryota</taxon>
        <taxon>Metazoa</taxon>
        <taxon>Spiralia</taxon>
        <taxon>Gnathifera</taxon>
        <taxon>Rotifera</taxon>
        <taxon>Eurotatoria</taxon>
        <taxon>Bdelloidea</taxon>
        <taxon>Philodinida</taxon>
        <taxon>Philodinidae</taxon>
        <taxon>Rotaria</taxon>
    </lineage>
</organism>
<gene>
    <name evidence="1" type="ORF">BYL167_LOCUS22516</name>
</gene>
<name>A0A8S2RQ46_9BILA</name>
<accession>A0A8S2RQ46</accession>
<feature type="non-terminal residue" evidence="1">
    <location>
        <position position="1"/>
    </location>
</feature>
<reference evidence="1" key="1">
    <citation type="submission" date="2021-02" db="EMBL/GenBank/DDBJ databases">
        <authorList>
            <person name="Nowell W R."/>
        </authorList>
    </citation>
    <scope>NUCLEOTIDE SEQUENCE</scope>
</reference>
<dbReference type="EMBL" id="CAJOBH010013221">
    <property type="protein sequence ID" value="CAF4173911.1"/>
    <property type="molecule type" value="Genomic_DNA"/>
</dbReference>
<dbReference type="PANTHER" id="PTHR45737:SF6">
    <property type="entry name" value="VON WILLEBRAND FACTOR A DOMAIN-CONTAINING PROTEIN 5A"/>
    <property type="match status" value="1"/>
</dbReference>
<feature type="non-terminal residue" evidence="1">
    <location>
        <position position="93"/>
    </location>
</feature>
<protein>
    <submittedName>
        <fullName evidence="1">Uncharacterized protein</fullName>
    </submittedName>
</protein>